<keyword evidence="3" id="KW-1185">Reference proteome</keyword>
<proteinExistence type="predicted"/>
<evidence type="ECO:0000256" key="1">
    <source>
        <dbReference type="SAM" id="SignalP"/>
    </source>
</evidence>
<feature type="signal peptide" evidence="1">
    <location>
        <begin position="1"/>
        <end position="29"/>
    </location>
</feature>
<dbReference type="InParanoid" id="A0A543AV66"/>
<dbReference type="EMBL" id="VFOW01000001">
    <property type="protein sequence ID" value="TQL76452.1"/>
    <property type="molecule type" value="Genomic_DNA"/>
</dbReference>
<organism evidence="2 3">
    <name type="scientific">Stackebrandtia endophytica</name>
    <dbReference type="NCBI Taxonomy" id="1496996"/>
    <lineage>
        <taxon>Bacteria</taxon>
        <taxon>Bacillati</taxon>
        <taxon>Actinomycetota</taxon>
        <taxon>Actinomycetes</taxon>
        <taxon>Glycomycetales</taxon>
        <taxon>Glycomycetaceae</taxon>
        <taxon>Stackebrandtia</taxon>
    </lineage>
</organism>
<name>A0A543AV66_9ACTN</name>
<feature type="chain" id="PRO_5039631777" evidence="1">
    <location>
        <begin position="30"/>
        <end position="304"/>
    </location>
</feature>
<dbReference type="RefSeq" id="WP_142037901.1">
    <property type="nucleotide sequence ID" value="NZ_JBHTGS010000001.1"/>
</dbReference>
<keyword evidence="1" id="KW-0732">Signal</keyword>
<comment type="caution">
    <text evidence="2">The sequence shown here is derived from an EMBL/GenBank/DDBJ whole genome shotgun (WGS) entry which is preliminary data.</text>
</comment>
<dbReference type="AlphaFoldDB" id="A0A543AV66"/>
<gene>
    <name evidence="2" type="ORF">FB566_1982</name>
</gene>
<dbReference type="OrthoDB" id="4800194at2"/>
<dbReference type="Proteomes" id="UP000317043">
    <property type="component" value="Unassembled WGS sequence"/>
</dbReference>
<protein>
    <submittedName>
        <fullName evidence="2">Uncharacterized protein</fullName>
    </submittedName>
</protein>
<sequence>MVASSVVKLVMRAAVIPLLLAMAACSGEAEPVAEPALDDIPVLVDMTNASMPMDAYGLSKEYGQLQSRARHLLIADCMQRFGLDFDMPDFADDWASGPGALSRQYGIWDAESAALYGYKTPPGIGDGGEAESQVWTDDEELVLYGSDDPSATYAGERIPTGGCGVEANERLLEGAPSQARQNNDLDLPQQLSGKAYFLMESDSRVIDVWAQWSGCMSEAGYDYADWREPNEDPQFHTEVAGEVEIATAVADVECKHAVNQLGVMYAVNVAYEERLIDENAEALSEVAAWIAESAERYEDIVAGG</sequence>
<evidence type="ECO:0000313" key="2">
    <source>
        <dbReference type="EMBL" id="TQL76452.1"/>
    </source>
</evidence>
<evidence type="ECO:0000313" key="3">
    <source>
        <dbReference type="Proteomes" id="UP000317043"/>
    </source>
</evidence>
<reference evidence="2 3" key="1">
    <citation type="submission" date="2019-06" db="EMBL/GenBank/DDBJ databases">
        <title>Sequencing the genomes of 1000 actinobacteria strains.</title>
        <authorList>
            <person name="Klenk H.-P."/>
        </authorList>
    </citation>
    <scope>NUCLEOTIDE SEQUENCE [LARGE SCALE GENOMIC DNA]</scope>
    <source>
        <strain evidence="2 3">DSM 45928</strain>
    </source>
</reference>
<accession>A0A543AV66</accession>